<organism evidence="2 3">
    <name type="scientific">Cordyceps javanica</name>
    <dbReference type="NCBI Taxonomy" id="43265"/>
    <lineage>
        <taxon>Eukaryota</taxon>
        <taxon>Fungi</taxon>
        <taxon>Dikarya</taxon>
        <taxon>Ascomycota</taxon>
        <taxon>Pezizomycotina</taxon>
        <taxon>Sordariomycetes</taxon>
        <taxon>Hypocreomycetidae</taxon>
        <taxon>Hypocreales</taxon>
        <taxon>Cordycipitaceae</taxon>
        <taxon>Cordyceps</taxon>
    </lineage>
</organism>
<keyword evidence="3" id="KW-1185">Reference proteome</keyword>
<accession>A0A545URC8</accession>
<reference evidence="2 3" key="1">
    <citation type="journal article" date="2019" name="Appl. Microbiol. Biotechnol.">
        <title>Genome sequence of Isaria javanica and comparative genome analysis insights into family S53 peptidase evolution in fungal entomopathogens.</title>
        <authorList>
            <person name="Lin R."/>
            <person name="Zhang X."/>
            <person name="Xin B."/>
            <person name="Zou M."/>
            <person name="Gao Y."/>
            <person name="Qin F."/>
            <person name="Hu Q."/>
            <person name="Xie B."/>
            <person name="Cheng X."/>
        </authorList>
    </citation>
    <scope>NUCLEOTIDE SEQUENCE [LARGE SCALE GENOMIC DNA]</scope>
    <source>
        <strain evidence="2 3">IJ1G</strain>
    </source>
</reference>
<protein>
    <submittedName>
        <fullName evidence="2">Uncharacterized protein</fullName>
    </submittedName>
</protein>
<dbReference type="EMBL" id="SPUK01000016">
    <property type="protein sequence ID" value="TQV92018.1"/>
    <property type="molecule type" value="Genomic_DNA"/>
</dbReference>
<evidence type="ECO:0000313" key="3">
    <source>
        <dbReference type="Proteomes" id="UP000315783"/>
    </source>
</evidence>
<dbReference type="Proteomes" id="UP000315783">
    <property type="component" value="Unassembled WGS sequence"/>
</dbReference>
<name>A0A545URC8_9HYPO</name>
<proteinExistence type="predicted"/>
<comment type="caution">
    <text evidence="2">The sequence shown here is derived from an EMBL/GenBank/DDBJ whole genome shotgun (WGS) entry which is preliminary data.</text>
</comment>
<gene>
    <name evidence="2" type="ORF">IF1G_09090</name>
</gene>
<feature type="region of interest" description="Disordered" evidence="1">
    <location>
        <begin position="17"/>
        <end position="54"/>
    </location>
</feature>
<dbReference type="AlphaFoldDB" id="A0A545URC8"/>
<sequence length="161" mass="17005">MLHPSTTLTAQATYFAPAQRRQPDQGPQKVPGTIHGAASCPAGRRGGGLPAPGSAVQRCPQVRGASRILCHVAETRRVPAGDGVLLCNEAGLASKDGSAAVRRFALYDGPAQQQQQRGRSQTCFLSWHLHHHRFGRATLETLSEHVSSNGHGSCAAIVLVS</sequence>
<evidence type="ECO:0000256" key="1">
    <source>
        <dbReference type="SAM" id="MobiDB-lite"/>
    </source>
</evidence>
<evidence type="ECO:0000313" key="2">
    <source>
        <dbReference type="EMBL" id="TQV92018.1"/>
    </source>
</evidence>